<feature type="transmembrane region" description="Helical" evidence="6">
    <location>
        <begin position="74"/>
        <end position="92"/>
    </location>
</feature>
<dbReference type="PROSITE" id="PS50845">
    <property type="entry name" value="RETICULON"/>
    <property type="match status" value="1"/>
</dbReference>
<comment type="subcellular location">
    <subcellularLocation>
        <location evidence="1 6">Endoplasmic reticulum membrane</location>
        <topology evidence="1 6">Multi-pass membrane protein</topology>
    </subcellularLocation>
</comment>
<dbReference type="InterPro" id="IPR003388">
    <property type="entry name" value="Reticulon"/>
</dbReference>
<protein>
    <recommendedName>
        <fullName evidence="6">Reticulon-like protein</fullName>
    </recommendedName>
</protein>
<dbReference type="PANTHER" id="PTHR10994">
    <property type="entry name" value="RETICULON"/>
    <property type="match status" value="1"/>
</dbReference>
<feature type="domain" description="Reticulon" evidence="7">
    <location>
        <begin position="38"/>
        <end position="235"/>
    </location>
</feature>
<evidence type="ECO:0000256" key="1">
    <source>
        <dbReference type="ARBA" id="ARBA00004477"/>
    </source>
</evidence>
<evidence type="ECO:0000256" key="4">
    <source>
        <dbReference type="ARBA" id="ARBA00022989"/>
    </source>
</evidence>
<evidence type="ECO:0000313" key="8">
    <source>
        <dbReference type="EMBL" id="MBX13904.1"/>
    </source>
</evidence>
<keyword evidence="3 6" id="KW-0256">Endoplasmic reticulum</keyword>
<evidence type="ECO:0000259" key="7">
    <source>
        <dbReference type="PROSITE" id="PS50845"/>
    </source>
</evidence>
<keyword evidence="2 6" id="KW-0812">Transmembrane</keyword>
<reference evidence="8" key="1">
    <citation type="submission" date="2018-02" db="EMBL/GenBank/DDBJ databases">
        <title>Rhizophora mucronata_Transcriptome.</title>
        <authorList>
            <person name="Meera S.P."/>
            <person name="Sreeshan A."/>
            <person name="Augustine A."/>
        </authorList>
    </citation>
    <scope>NUCLEOTIDE SEQUENCE</scope>
    <source>
        <tissue evidence="8">Leaf</tissue>
    </source>
</reference>
<proteinExistence type="predicted"/>
<dbReference type="Pfam" id="PF02453">
    <property type="entry name" value="Reticulon"/>
    <property type="match status" value="1"/>
</dbReference>
<feature type="transmembrane region" description="Helical" evidence="6">
    <location>
        <begin position="160"/>
        <end position="183"/>
    </location>
</feature>
<evidence type="ECO:0000256" key="5">
    <source>
        <dbReference type="ARBA" id="ARBA00023136"/>
    </source>
</evidence>
<dbReference type="EMBL" id="GGEC01033420">
    <property type="protein sequence ID" value="MBX13904.1"/>
    <property type="molecule type" value="Transcribed_RNA"/>
</dbReference>
<name>A0A2P2L7G7_RHIMU</name>
<keyword evidence="4 6" id="KW-1133">Transmembrane helix</keyword>
<feature type="transmembrane region" description="Helical" evidence="6">
    <location>
        <begin position="51"/>
        <end position="68"/>
    </location>
</feature>
<organism evidence="8">
    <name type="scientific">Rhizophora mucronata</name>
    <name type="common">Asiatic mangrove</name>
    <dbReference type="NCBI Taxonomy" id="61149"/>
    <lineage>
        <taxon>Eukaryota</taxon>
        <taxon>Viridiplantae</taxon>
        <taxon>Streptophyta</taxon>
        <taxon>Embryophyta</taxon>
        <taxon>Tracheophyta</taxon>
        <taxon>Spermatophyta</taxon>
        <taxon>Magnoliopsida</taxon>
        <taxon>eudicotyledons</taxon>
        <taxon>Gunneridae</taxon>
        <taxon>Pentapetalae</taxon>
        <taxon>rosids</taxon>
        <taxon>fabids</taxon>
        <taxon>Malpighiales</taxon>
        <taxon>Rhizophoraceae</taxon>
        <taxon>Rhizophora</taxon>
    </lineage>
</organism>
<evidence type="ECO:0000256" key="2">
    <source>
        <dbReference type="ARBA" id="ARBA00022692"/>
    </source>
</evidence>
<dbReference type="GO" id="GO:0009617">
    <property type="term" value="P:response to bacterium"/>
    <property type="evidence" value="ECO:0007669"/>
    <property type="project" value="InterPro"/>
</dbReference>
<sequence>MALTIKSFSHLAEDFSSDICTDSKEQSKADKLLGGGKVADILLWREEKETFVDFLVLSLLFYWFLISGRTFTTSAASLLLSTITILYGYGILPSKIRSHFNIQRIPLSSFEISEKVVKDIVTSIASLWNRWFDNIKILAKGEDWNHFFKVAFSLYFVKSFVLQSLTVAIGAALVLAFTAFFIYEQYESEIDGLVNILFNNTKGFLRKYLPASIASFLENNGILHKGNCTAADKKK</sequence>
<dbReference type="AlphaFoldDB" id="A0A2P2L7G7"/>
<accession>A0A2P2L7G7</accession>
<dbReference type="InterPro" id="IPR045064">
    <property type="entry name" value="Reticulon-like"/>
</dbReference>
<dbReference type="PANTHER" id="PTHR10994:SF193">
    <property type="entry name" value="RETICULON-LIKE PROTEIN"/>
    <property type="match status" value="1"/>
</dbReference>
<keyword evidence="5 6" id="KW-0472">Membrane</keyword>
<evidence type="ECO:0000256" key="6">
    <source>
        <dbReference type="RuleBase" id="RU363132"/>
    </source>
</evidence>
<evidence type="ECO:0000256" key="3">
    <source>
        <dbReference type="ARBA" id="ARBA00022824"/>
    </source>
</evidence>
<dbReference type="GO" id="GO:0005789">
    <property type="term" value="C:endoplasmic reticulum membrane"/>
    <property type="evidence" value="ECO:0007669"/>
    <property type="project" value="UniProtKB-SubCell"/>
</dbReference>